<dbReference type="EMBL" id="CP163432">
    <property type="protein sequence ID" value="XDQ12427.1"/>
    <property type="molecule type" value="Genomic_DNA"/>
</dbReference>
<name>A0AB39N346_9ACTN</name>
<feature type="domain" description="FAS1-like dehydratase" evidence="2">
    <location>
        <begin position="22"/>
        <end position="141"/>
    </location>
</feature>
<proteinExistence type="predicted"/>
<organism evidence="3">
    <name type="scientific">Streptomyces sp. R11</name>
    <dbReference type="NCBI Taxonomy" id="3238625"/>
    <lineage>
        <taxon>Bacteria</taxon>
        <taxon>Bacillati</taxon>
        <taxon>Actinomycetota</taxon>
        <taxon>Actinomycetes</taxon>
        <taxon>Kitasatosporales</taxon>
        <taxon>Streptomycetaceae</taxon>
        <taxon>Streptomyces</taxon>
    </lineage>
</organism>
<dbReference type="CDD" id="cd03441">
    <property type="entry name" value="R_hydratase_like"/>
    <property type="match status" value="1"/>
</dbReference>
<feature type="compositionally biased region" description="Pro residues" evidence="1">
    <location>
        <begin position="1"/>
        <end position="10"/>
    </location>
</feature>
<evidence type="ECO:0000256" key="1">
    <source>
        <dbReference type="SAM" id="MobiDB-lite"/>
    </source>
</evidence>
<protein>
    <submittedName>
        <fullName evidence="3">MaoC family dehydratase N-terminal domain-containing protein</fullName>
    </submittedName>
</protein>
<dbReference type="InterPro" id="IPR029069">
    <property type="entry name" value="HotDog_dom_sf"/>
</dbReference>
<dbReference type="InterPro" id="IPR039569">
    <property type="entry name" value="FAS1-like_DH_region"/>
</dbReference>
<reference evidence="3" key="1">
    <citation type="submission" date="2024-07" db="EMBL/GenBank/DDBJ databases">
        <authorList>
            <person name="Yu S.T."/>
        </authorList>
    </citation>
    <scope>NUCLEOTIDE SEQUENCE</scope>
    <source>
        <strain evidence="3">R11</strain>
    </source>
</reference>
<dbReference type="Pfam" id="PF13452">
    <property type="entry name" value="FAS1_DH_region"/>
    <property type="match status" value="1"/>
</dbReference>
<gene>
    <name evidence="3" type="ORF">AB5J55_23720</name>
</gene>
<dbReference type="AlphaFoldDB" id="A0AB39N346"/>
<evidence type="ECO:0000259" key="2">
    <source>
        <dbReference type="Pfam" id="PF13452"/>
    </source>
</evidence>
<dbReference type="Gene3D" id="3.10.129.10">
    <property type="entry name" value="Hotdog Thioesterase"/>
    <property type="match status" value="1"/>
</dbReference>
<sequence>MDDPPRPQAPRYPAHPEETVLHPPPYHVEPEKIREFAAAVGETGAACHDEAAARALGHPGLLAPPTFLTVPAARAEDALLRRVGFAPEGLVHREQRIRLHRPVRAGDVLHPVVRLRQARPLAGRRVVTVTTEFWDAEGAPVGILDSTLLLPAGAQPARGHRHDTTAQEELA</sequence>
<dbReference type="SUPFAM" id="SSF54637">
    <property type="entry name" value="Thioesterase/thiol ester dehydrase-isomerase"/>
    <property type="match status" value="1"/>
</dbReference>
<dbReference type="RefSeq" id="WP_369272598.1">
    <property type="nucleotide sequence ID" value="NZ_CP163432.1"/>
</dbReference>
<evidence type="ECO:0000313" key="3">
    <source>
        <dbReference type="EMBL" id="XDQ12427.1"/>
    </source>
</evidence>
<feature type="region of interest" description="Disordered" evidence="1">
    <location>
        <begin position="1"/>
        <end position="22"/>
    </location>
</feature>
<accession>A0AB39N346</accession>